<accession>A0A6P2CUN8</accession>
<reference evidence="3 4" key="1">
    <citation type="submission" date="2019-05" db="EMBL/GenBank/DDBJ databases">
        <authorList>
            <consortium name="Science for Life Laboratories"/>
        </authorList>
    </citation>
    <scope>NUCLEOTIDE SEQUENCE [LARGE SCALE GENOMIC DNA]</scope>
    <source>
        <strain evidence="3">Soil9</strain>
    </source>
</reference>
<keyword evidence="2" id="KW-0472">Membrane</keyword>
<dbReference type="KEGG" id="gms:SOIL9_50810"/>
<dbReference type="AlphaFoldDB" id="A0A6P2CUN8"/>
<sequence>MAIPITCPGCSARMNAPDAAAGKKVKCPKCQKVLEVPELVVDAPAFEVVEDEPAQPVKKPTPRPAAKPQIAADVVVDDDDEEDVRPRKKRAKAVVEDDEDEDDRPRKKMKKKSAAGGSSLARNIVGGVVLVILLGVVVFVFWDKFGKKEEVASNTPPAGDPPAGPRPGPQGPGPRVPEPNNPGPNAPSGGEKLKLQAAQVDSPQWTADGELILAPYITKERRQAFGVWDVRTGDPLVLIEDKKNPLYPDASGISPDRKQVSIVSKTAKTLTLWNVASGVLEKIIKLSPETKSGGVPAFATYTPDGKAIVTAYEGALLRVDLETGTEKVLLKDIEIHDVSYCPEKNLAVYNALLPNATGELRVVDLNRPEASFVLPLKEDERLRRRPDISADGKTVVAYIEDRTTPAKPKWLVHVYDVVSKQLKAQVPLPTESEDSSLLPLSVSADGNRVVCGYLVLMSGMSVGKCWSYDVSSKTLRQVGSDLKQHFTLMRITGNGSTVGIWRGKSLELYNAETGKNAAP</sequence>
<keyword evidence="2" id="KW-1133">Transmembrane helix</keyword>
<name>A0A6P2CUN8_9BACT</name>
<dbReference type="InterPro" id="IPR015943">
    <property type="entry name" value="WD40/YVTN_repeat-like_dom_sf"/>
</dbReference>
<protein>
    <submittedName>
        <fullName evidence="3">Uncharacterized protein</fullName>
    </submittedName>
</protein>
<gene>
    <name evidence="3" type="ORF">SOIL9_50810</name>
</gene>
<feature type="region of interest" description="Disordered" evidence="1">
    <location>
        <begin position="50"/>
        <end position="117"/>
    </location>
</feature>
<organism evidence="3 4">
    <name type="scientific">Gemmata massiliana</name>
    <dbReference type="NCBI Taxonomy" id="1210884"/>
    <lineage>
        <taxon>Bacteria</taxon>
        <taxon>Pseudomonadati</taxon>
        <taxon>Planctomycetota</taxon>
        <taxon>Planctomycetia</taxon>
        <taxon>Gemmatales</taxon>
        <taxon>Gemmataceae</taxon>
        <taxon>Gemmata</taxon>
    </lineage>
</organism>
<evidence type="ECO:0000256" key="2">
    <source>
        <dbReference type="SAM" id="Phobius"/>
    </source>
</evidence>
<keyword evidence="2" id="KW-0812">Transmembrane</keyword>
<evidence type="ECO:0000313" key="3">
    <source>
        <dbReference type="EMBL" id="VTR92633.1"/>
    </source>
</evidence>
<evidence type="ECO:0000256" key="1">
    <source>
        <dbReference type="SAM" id="MobiDB-lite"/>
    </source>
</evidence>
<proteinExistence type="predicted"/>
<dbReference type="SUPFAM" id="SSF82171">
    <property type="entry name" value="DPP6 N-terminal domain-like"/>
    <property type="match status" value="1"/>
</dbReference>
<dbReference type="Gene3D" id="2.130.10.10">
    <property type="entry name" value="YVTN repeat-like/Quinoprotein amine dehydrogenase"/>
    <property type="match status" value="1"/>
</dbReference>
<feature type="compositionally biased region" description="Pro residues" evidence="1">
    <location>
        <begin position="158"/>
        <end position="185"/>
    </location>
</feature>
<evidence type="ECO:0000313" key="4">
    <source>
        <dbReference type="Proteomes" id="UP000464178"/>
    </source>
</evidence>
<dbReference type="EMBL" id="LR593886">
    <property type="protein sequence ID" value="VTR92633.1"/>
    <property type="molecule type" value="Genomic_DNA"/>
</dbReference>
<dbReference type="Proteomes" id="UP000464178">
    <property type="component" value="Chromosome"/>
</dbReference>
<keyword evidence="4" id="KW-1185">Reference proteome</keyword>
<dbReference type="Gene3D" id="2.20.28.160">
    <property type="match status" value="1"/>
</dbReference>
<feature type="region of interest" description="Disordered" evidence="1">
    <location>
        <begin position="150"/>
        <end position="191"/>
    </location>
</feature>
<feature type="transmembrane region" description="Helical" evidence="2">
    <location>
        <begin position="120"/>
        <end position="142"/>
    </location>
</feature>